<dbReference type="Gene3D" id="1.25.40.10">
    <property type="entry name" value="Tetratricopeptide repeat domain"/>
    <property type="match status" value="1"/>
</dbReference>
<dbReference type="Gene3D" id="6.10.140.2220">
    <property type="match status" value="1"/>
</dbReference>
<dbReference type="PROSITE" id="PS50865">
    <property type="entry name" value="ZF_MYND_2"/>
    <property type="match status" value="1"/>
</dbReference>
<keyword evidence="1" id="KW-0479">Metal-binding</keyword>
<evidence type="ECO:0000256" key="2">
    <source>
        <dbReference type="ARBA" id="ARBA00022771"/>
    </source>
</evidence>
<dbReference type="AlphaFoldDB" id="F0Y684"/>
<proteinExistence type="predicted"/>
<dbReference type="Proteomes" id="UP000002729">
    <property type="component" value="Unassembled WGS sequence"/>
</dbReference>
<dbReference type="GeneID" id="20224282"/>
<dbReference type="Pfam" id="PF01753">
    <property type="entry name" value="zf-MYND"/>
    <property type="match status" value="1"/>
</dbReference>
<name>F0Y684_AURAN</name>
<evidence type="ECO:0000256" key="1">
    <source>
        <dbReference type="ARBA" id="ARBA00022723"/>
    </source>
</evidence>
<dbReference type="InterPro" id="IPR008978">
    <property type="entry name" value="HSP20-like_chaperone"/>
</dbReference>
<keyword evidence="2 4" id="KW-0863">Zinc-finger</keyword>
<keyword evidence="3" id="KW-0862">Zinc</keyword>
<evidence type="ECO:0000256" key="4">
    <source>
        <dbReference type="PROSITE-ProRule" id="PRU00134"/>
    </source>
</evidence>
<evidence type="ECO:0000256" key="3">
    <source>
        <dbReference type="ARBA" id="ARBA00022833"/>
    </source>
</evidence>
<dbReference type="GO" id="GO:0008270">
    <property type="term" value="F:zinc ion binding"/>
    <property type="evidence" value="ECO:0007669"/>
    <property type="project" value="UniProtKB-KW"/>
</dbReference>
<dbReference type="CDD" id="cd06463">
    <property type="entry name" value="p23_like"/>
    <property type="match status" value="1"/>
</dbReference>
<dbReference type="SUPFAM" id="SSF49764">
    <property type="entry name" value="HSP20-like chaperones"/>
    <property type="match status" value="1"/>
</dbReference>
<dbReference type="KEGG" id="aaf:AURANDRAFT_63319"/>
<dbReference type="EMBL" id="GL833125">
    <property type="protein sequence ID" value="EGB09618.1"/>
    <property type="molecule type" value="Genomic_DNA"/>
</dbReference>
<organism evidence="7">
    <name type="scientific">Aureococcus anophagefferens</name>
    <name type="common">Harmful bloom alga</name>
    <dbReference type="NCBI Taxonomy" id="44056"/>
    <lineage>
        <taxon>Eukaryota</taxon>
        <taxon>Sar</taxon>
        <taxon>Stramenopiles</taxon>
        <taxon>Ochrophyta</taxon>
        <taxon>Pelagophyceae</taxon>
        <taxon>Pelagomonadales</taxon>
        <taxon>Pelagomonadaceae</taxon>
        <taxon>Aureococcus</taxon>
    </lineage>
</organism>
<dbReference type="OrthoDB" id="496827at2759"/>
<dbReference type="InterPro" id="IPR011990">
    <property type="entry name" value="TPR-like_helical_dom_sf"/>
</dbReference>
<reference evidence="6 7" key="1">
    <citation type="journal article" date="2011" name="Proc. Natl. Acad. Sci. U.S.A.">
        <title>Niche of harmful alga Aureococcus anophagefferens revealed through ecogenomics.</title>
        <authorList>
            <person name="Gobler C.J."/>
            <person name="Berry D.L."/>
            <person name="Dyhrman S.T."/>
            <person name="Wilhelm S.W."/>
            <person name="Salamov A."/>
            <person name="Lobanov A.V."/>
            <person name="Zhang Y."/>
            <person name="Collier J.L."/>
            <person name="Wurch L.L."/>
            <person name="Kustka A.B."/>
            <person name="Dill B.D."/>
            <person name="Shah M."/>
            <person name="VerBerkmoes N.C."/>
            <person name="Kuo A."/>
            <person name="Terry A."/>
            <person name="Pangilinan J."/>
            <person name="Lindquist E.A."/>
            <person name="Lucas S."/>
            <person name="Paulsen I.T."/>
            <person name="Hattenrath-Lehmann T.K."/>
            <person name="Talmage S.C."/>
            <person name="Walker E.A."/>
            <person name="Koch F."/>
            <person name="Burson A.M."/>
            <person name="Marcoval M.A."/>
            <person name="Tang Y.Z."/>
            <person name="Lecleir G.R."/>
            <person name="Coyne K.J."/>
            <person name="Berg G.M."/>
            <person name="Bertrand E.M."/>
            <person name="Saito M.A."/>
            <person name="Gladyshev V.N."/>
            <person name="Grigoriev I.V."/>
        </authorList>
    </citation>
    <scope>NUCLEOTIDE SEQUENCE [LARGE SCALE GENOMIC DNA]</scope>
    <source>
        <strain evidence="7">CCMP 1984</strain>
    </source>
</reference>
<protein>
    <recommendedName>
        <fullName evidence="5">MYND-type domain-containing protein</fullName>
    </recommendedName>
</protein>
<feature type="domain" description="MYND-type" evidence="5">
    <location>
        <begin position="642"/>
        <end position="680"/>
    </location>
</feature>
<dbReference type="RefSeq" id="XP_009035669.1">
    <property type="nucleotide sequence ID" value="XM_009037421.1"/>
</dbReference>
<evidence type="ECO:0000313" key="6">
    <source>
        <dbReference type="EMBL" id="EGB09618.1"/>
    </source>
</evidence>
<dbReference type="InterPro" id="IPR002893">
    <property type="entry name" value="Znf_MYND"/>
</dbReference>
<dbReference type="SUPFAM" id="SSF144232">
    <property type="entry name" value="HIT/MYND zinc finger-like"/>
    <property type="match status" value="1"/>
</dbReference>
<accession>F0Y684</accession>
<evidence type="ECO:0000259" key="5">
    <source>
        <dbReference type="PROSITE" id="PS50865"/>
    </source>
</evidence>
<dbReference type="Gene3D" id="2.60.40.790">
    <property type="match status" value="1"/>
</dbReference>
<gene>
    <name evidence="6" type="ORF">AURANDRAFT_63319</name>
</gene>
<sequence length="716" mass="76582">MERHSCDYSRFDAIDVDASPASAYDGGFKADLTWHNSRTTSFVFIAVEDGTVEADVSVTFEAHMLRVELAKQGDAKQDVALELGHPAVLPGRCQWSVTSHTFGEDAKPCVSVILEKAVAEPWDEVSFGARVQRVGGAKRDDRARKVALSDAAIACHACGAPTKPRCRVVCVCTEAVFCCNGCSRDDATHNCPGPVNVAGEPPGSLAWDLAAHPRAPRTPASRDYEREGGALLRRHVFDRLKAGADGGPRWRLVNDVAELRRCAAAGNAAAAFRAASLMLLTKEDPPAATALLEAAAEAGCAPAMVPLALRLLDQGGDAREAESWLWRGSRLGCDVAARALDERCQLSADVRSVLAAARDGAFRAAPPPKSRDAPMRTMLADKAALGSLVLCLRKHALPTCLLDKLPGRPAALACAAAVRDFETLAENAADERRVRVIVAYGRALSAAEHDREVPREPRPVASRAYLRPVLRPGRDDGAVDDDAAAAWVEAVDSTAWDWRTTCAHERKKTSTPHCAACLRDARARLDAVAARTYALSVDAHREVHDAAYALADGAVAHEPFARYAMGEVDSVLALLAAAPEADALLHPLFIASDPNLLWPALYFYGSLANALRAFRPDAPASVPPHRPLVCGVADGEPLILACGACGGLCRRALRCGKCKVRAYCAADCQKRDWRAHKAECCRYCDARDFAAAAAKAKLEKKRAKAAKAAAPPDWGE</sequence>
<evidence type="ECO:0000313" key="7">
    <source>
        <dbReference type="Proteomes" id="UP000002729"/>
    </source>
</evidence>
<keyword evidence="7" id="KW-1185">Reference proteome</keyword>
<dbReference type="InParanoid" id="F0Y684"/>